<feature type="transmembrane region" description="Helical" evidence="8">
    <location>
        <begin position="66"/>
        <end position="92"/>
    </location>
</feature>
<evidence type="ECO:0000256" key="4">
    <source>
        <dbReference type="ARBA" id="ARBA00022475"/>
    </source>
</evidence>
<dbReference type="InterPro" id="IPR047817">
    <property type="entry name" value="ABC2_TM_bact-type"/>
</dbReference>
<reference evidence="10" key="1">
    <citation type="journal article" date="2021" name="PeerJ">
        <title>Extensive microbial diversity within the chicken gut microbiome revealed by metagenomics and culture.</title>
        <authorList>
            <person name="Gilroy R."/>
            <person name="Ravi A."/>
            <person name="Getino M."/>
            <person name="Pursley I."/>
            <person name="Horton D.L."/>
            <person name="Alikhan N.F."/>
            <person name="Baker D."/>
            <person name="Gharbi K."/>
            <person name="Hall N."/>
            <person name="Watson M."/>
            <person name="Adriaenssens E.M."/>
            <person name="Foster-Nyarko E."/>
            <person name="Jarju S."/>
            <person name="Secka A."/>
            <person name="Antonio M."/>
            <person name="Oren A."/>
            <person name="Chaudhuri R.R."/>
            <person name="La Ragione R."/>
            <person name="Hildebrand F."/>
            <person name="Pallen M.J."/>
        </authorList>
    </citation>
    <scope>NUCLEOTIDE SEQUENCE</scope>
    <source>
        <strain evidence="10">USAMLcec2-132</strain>
    </source>
</reference>
<dbReference type="InterPro" id="IPR013525">
    <property type="entry name" value="ABC2_TM"/>
</dbReference>
<dbReference type="PROSITE" id="PS51012">
    <property type="entry name" value="ABC_TM2"/>
    <property type="match status" value="1"/>
</dbReference>
<evidence type="ECO:0000256" key="5">
    <source>
        <dbReference type="ARBA" id="ARBA00022692"/>
    </source>
</evidence>
<dbReference type="GO" id="GO:0015920">
    <property type="term" value="P:lipopolysaccharide transport"/>
    <property type="evidence" value="ECO:0007669"/>
    <property type="project" value="TreeGrafter"/>
</dbReference>
<feature type="transmembrane region" description="Helical" evidence="8">
    <location>
        <begin position="176"/>
        <end position="192"/>
    </location>
</feature>
<evidence type="ECO:0000256" key="1">
    <source>
        <dbReference type="ARBA" id="ARBA00004651"/>
    </source>
</evidence>
<dbReference type="AlphaFoldDB" id="A0A9D2NJK3"/>
<reference evidence="10" key="2">
    <citation type="submission" date="2021-04" db="EMBL/GenBank/DDBJ databases">
        <authorList>
            <person name="Gilroy R."/>
        </authorList>
    </citation>
    <scope>NUCLEOTIDE SEQUENCE</scope>
    <source>
        <strain evidence="10">USAMLcec2-132</strain>
    </source>
</reference>
<gene>
    <name evidence="10" type="ORF">H9761_18225</name>
</gene>
<keyword evidence="3 8" id="KW-0813">Transport</keyword>
<evidence type="ECO:0000256" key="2">
    <source>
        <dbReference type="ARBA" id="ARBA00007783"/>
    </source>
</evidence>
<dbReference type="Proteomes" id="UP000823891">
    <property type="component" value="Unassembled WGS sequence"/>
</dbReference>
<keyword evidence="7 8" id="KW-0472">Membrane</keyword>
<evidence type="ECO:0000256" key="6">
    <source>
        <dbReference type="ARBA" id="ARBA00022989"/>
    </source>
</evidence>
<proteinExistence type="inferred from homology"/>
<name>A0A9D2NJK3_9FIRM</name>
<evidence type="ECO:0000313" key="10">
    <source>
        <dbReference type="EMBL" id="HJC25602.1"/>
    </source>
</evidence>
<evidence type="ECO:0000313" key="11">
    <source>
        <dbReference type="Proteomes" id="UP000823891"/>
    </source>
</evidence>
<organism evidence="10 11">
    <name type="scientific">Candidatus Eisenbergiella merdavium</name>
    <dbReference type="NCBI Taxonomy" id="2838551"/>
    <lineage>
        <taxon>Bacteria</taxon>
        <taxon>Bacillati</taxon>
        <taxon>Bacillota</taxon>
        <taxon>Clostridia</taxon>
        <taxon>Lachnospirales</taxon>
        <taxon>Lachnospiraceae</taxon>
        <taxon>Eisenbergiella</taxon>
    </lineage>
</organism>
<feature type="domain" description="ABC transmembrane type-2" evidence="9">
    <location>
        <begin position="32"/>
        <end position="255"/>
    </location>
</feature>
<comment type="similarity">
    <text evidence="2 8">Belongs to the ABC-2 integral membrane protein family.</text>
</comment>
<dbReference type="GO" id="GO:0005886">
    <property type="term" value="C:plasma membrane"/>
    <property type="evidence" value="ECO:0007669"/>
    <property type="project" value="UniProtKB-SubCell"/>
</dbReference>
<dbReference type="Pfam" id="PF01061">
    <property type="entry name" value="ABC2_membrane"/>
    <property type="match status" value="1"/>
</dbReference>
<feature type="transmembrane region" description="Helical" evidence="8">
    <location>
        <begin position="28"/>
        <end position="51"/>
    </location>
</feature>
<comment type="subcellular location">
    <subcellularLocation>
        <location evidence="1 8">Cell membrane</location>
        <topology evidence="1 8">Multi-pass membrane protein</topology>
    </subcellularLocation>
</comment>
<dbReference type="EMBL" id="DWWS01000069">
    <property type="protein sequence ID" value="HJC25602.1"/>
    <property type="molecule type" value="Genomic_DNA"/>
</dbReference>
<keyword evidence="5 8" id="KW-0812">Transmembrane</keyword>
<evidence type="ECO:0000256" key="8">
    <source>
        <dbReference type="RuleBase" id="RU361157"/>
    </source>
</evidence>
<evidence type="ECO:0000259" key="9">
    <source>
        <dbReference type="PROSITE" id="PS51012"/>
    </source>
</evidence>
<feature type="transmembrane region" description="Helical" evidence="8">
    <location>
        <begin position="235"/>
        <end position="252"/>
    </location>
</feature>
<evidence type="ECO:0000256" key="7">
    <source>
        <dbReference type="ARBA" id="ARBA00023136"/>
    </source>
</evidence>
<evidence type="ECO:0000256" key="3">
    <source>
        <dbReference type="ARBA" id="ARBA00022448"/>
    </source>
</evidence>
<accession>A0A9D2NJK3</accession>
<dbReference type="GO" id="GO:0140359">
    <property type="term" value="F:ABC-type transporter activity"/>
    <property type="evidence" value="ECO:0007669"/>
    <property type="project" value="InterPro"/>
</dbReference>
<feature type="transmembrane region" description="Helical" evidence="8">
    <location>
        <begin position="113"/>
        <end position="134"/>
    </location>
</feature>
<sequence>MFETLTDIWKERKLIIVLSQADFKKKFVGSYLGIFWMFVQPIISILIYYLVFQVGFKTNPVDDMPYVLWLMPGIFPWFFFNEALQGGVLTLSSYQYLVKKIVFKVDILPMVKIVSSLFLHLIFLYINIFVYLLWGEYPSIWWLQSIYYLFCNLTLIIGLVYLTAAINVFVKDMSQIVNICLQFGFWLAPIMWDESIMPDMLRPFLKINPFTYIVNGFRDSFVFHIGFWERPVNTAYFWGISMLILLSGVKLYKRMEPHFADML</sequence>
<keyword evidence="4 8" id="KW-1003">Cell membrane</keyword>
<dbReference type="PANTHER" id="PTHR30413">
    <property type="entry name" value="INNER MEMBRANE TRANSPORT PERMEASE"/>
    <property type="match status" value="1"/>
</dbReference>
<feature type="transmembrane region" description="Helical" evidence="8">
    <location>
        <begin position="146"/>
        <end position="169"/>
    </location>
</feature>
<keyword evidence="6 8" id="KW-1133">Transmembrane helix</keyword>
<comment type="caution">
    <text evidence="10">The sequence shown here is derived from an EMBL/GenBank/DDBJ whole genome shotgun (WGS) entry which is preliminary data.</text>
</comment>
<protein>
    <recommendedName>
        <fullName evidence="8">Transport permease protein</fullName>
    </recommendedName>
</protein>
<dbReference type="PANTHER" id="PTHR30413:SF10">
    <property type="entry name" value="CAPSULE POLYSACCHARIDE EXPORT INNER-MEMBRANE PROTEIN CTRC"/>
    <property type="match status" value="1"/>
</dbReference>